<dbReference type="PANTHER" id="PTHR36503">
    <property type="entry name" value="BLR2520 PROTEIN"/>
    <property type="match status" value="1"/>
</dbReference>
<dbReference type="RefSeq" id="WP_281488051.1">
    <property type="nucleotide sequence ID" value="NZ_JASATX010000001.1"/>
</dbReference>
<comment type="caution">
    <text evidence="2">The sequence shown here is derived from an EMBL/GenBank/DDBJ whole genome shotgun (WGS) entry which is preliminary data.</text>
</comment>
<gene>
    <name evidence="2" type="ORF">QF206_04925</name>
</gene>
<dbReference type="Pfam" id="PF00903">
    <property type="entry name" value="Glyoxalase"/>
    <property type="match status" value="1"/>
</dbReference>
<accession>A0AAW6T4C4</accession>
<dbReference type="InterPro" id="IPR037523">
    <property type="entry name" value="VOC_core"/>
</dbReference>
<proteinExistence type="predicted"/>
<feature type="domain" description="VOC" evidence="1">
    <location>
        <begin position="21"/>
        <end position="145"/>
    </location>
</feature>
<dbReference type="PROSITE" id="PS51819">
    <property type="entry name" value="VOC"/>
    <property type="match status" value="1"/>
</dbReference>
<keyword evidence="3" id="KW-1185">Reference proteome</keyword>
<dbReference type="Gene3D" id="3.10.180.10">
    <property type="entry name" value="2,3-Dihydroxybiphenyl 1,2-Dioxygenase, domain 1"/>
    <property type="match status" value="1"/>
</dbReference>
<name>A0AAW6T4C4_9MICO</name>
<evidence type="ECO:0000259" key="1">
    <source>
        <dbReference type="PROSITE" id="PS51819"/>
    </source>
</evidence>
<organism evidence="2 3">
    <name type="scientific">Ruicaihuangia caeni</name>
    <dbReference type="NCBI Taxonomy" id="3042517"/>
    <lineage>
        <taxon>Bacteria</taxon>
        <taxon>Bacillati</taxon>
        <taxon>Actinomycetota</taxon>
        <taxon>Actinomycetes</taxon>
        <taxon>Micrococcales</taxon>
        <taxon>Microbacteriaceae</taxon>
        <taxon>Ruicaihuangia</taxon>
    </lineage>
</organism>
<dbReference type="InterPro" id="IPR029068">
    <property type="entry name" value="Glyas_Bleomycin-R_OHBP_Dase"/>
</dbReference>
<evidence type="ECO:0000313" key="2">
    <source>
        <dbReference type="EMBL" id="MDI2098309.1"/>
    </source>
</evidence>
<protein>
    <submittedName>
        <fullName evidence="2">VOC family protein</fullName>
    </submittedName>
</protein>
<dbReference type="EMBL" id="JASATX010000001">
    <property type="protein sequence ID" value="MDI2098309.1"/>
    <property type="molecule type" value="Genomic_DNA"/>
</dbReference>
<sequence length="159" mass="17307">MDHADAAKLTSSDPKQAMQQRLHFITLSTHDLDAVRAFYVDGLGWTPTLDVADEIVFFQLAPGLILGFFREDKFAQDLGLPRPAPVSGVTLAHNVESRDAVIRLVEAMAACGGTVRKQPQPGDYGGIFHAQVEDPNGVLWEIAHNPGWTIGDDGRVSFP</sequence>
<reference evidence="2 3" key="1">
    <citation type="submission" date="2023-04" db="EMBL/GenBank/DDBJ databases">
        <title>Klugiella caeni sp. nov. isolated from the sludge of biochemical tank.</title>
        <authorList>
            <person name="Geng K."/>
        </authorList>
    </citation>
    <scope>NUCLEOTIDE SEQUENCE [LARGE SCALE GENOMIC DNA]</scope>
    <source>
        <strain evidence="2 3">YN-L-19</strain>
    </source>
</reference>
<dbReference type="Proteomes" id="UP001321506">
    <property type="component" value="Unassembled WGS sequence"/>
</dbReference>
<evidence type="ECO:0000313" key="3">
    <source>
        <dbReference type="Proteomes" id="UP001321506"/>
    </source>
</evidence>
<dbReference type="InterPro" id="IPR004360">
    <property type="entry name" value="Glyas_Fos-R_dOase_dom"/>
</dbReference>
<dbReference type="PANTHER" id="PTHR36503:SF2">
    <property type="entry name" value="BLR2408 PROTEIN"/>
    <property type="match status" value="1"/>
</dbReference>
<dbReference type="SUPFAM" id="SSF54593">
    <property type="entry name" value="Glyoxalase/Bleomycin resistance protein/Dihydroxybiphenyl dioxygenase"/>
    <property type="match status" value="1"/>
</dbReference>
<dbReference type="AlphaFoldDB" id="A0AAW6T4C4"/>